<evidence type="ECO:0000256" key="4">
    <source>
        <dbReference type="SAM" id="MobiDB-lite"/>
    </source>
</evidence>
<gene>
    <name evidence="6" type="ORF">BECKMB1821G_GA0114241_100355</name>
    <name evidence="8" type="ORF">BECKMB1821H_GA0114242_100633</name>
    <name evidence="7" type="ORF">BECKMB1821I_GA0114274_100141</name>
</gene>
<feature type="repeat" description="WD" evidence="3">
    <location>
        <begin position="334"/>
        <end position="375"/>
    </location>
</feature>
<dbReference type="PROSITE" id="PS00678">
    <property type="entry name" value="WD_REPEATS_1"/>
    <property type="match status" value="3"/>
</dbReference>
<dbReference type="Pfam" id="PF13676">
    <property type="entry name" value="TIR_2"/>
    <property type="match status" value="1"/>
</dbReference>
<dbReference type="SUPFAM" id="SSF52200">
    <property type="entry name" value="Toll/Interleukin receptor TIR domain"/>
    <property type="match status" value="1"/>
</dbReference>
<evidence type="ECO:0000256" key="1">
    <source>
        <dbReference type="ARBA" id="ARBA00022574"/>
    </source>
</evidence>
<dbReference type="SMART" id="SM00320">
    <property type="entry name" value="WD40"/>
    <property type="match status" value="7"/>
</dbReference>
<dbReference type="Pfam" id="PF00071">
    <property type="entry name" value="Ras"/>
    <property type="match status" value="1"/>
</dbReference>
<dbReference type="EMBL" id="CAADFQ010000001">
    <property type="protein sequence ID" value="VFK26571.1"/>
    <property type="molecule type" value="Genomic_DNA"/>
</dbReference>
<dbReference type="InterPro" id="IPR001806">
    <property type="entry name" value="Small_GTPase"/>
</dbReference>
<dbReference type="SUPFAM" id="SSF52540">
    <property type="entry name" value="P-loop containing nucleoside triphosphate hydrolases"/>
    <property type="match status" value="1"/>
</dbReference>
<proteinExistence type="predicted"/>
<evidence type="ECO:0000313" key="6">
    <source>
        <dbReference type="EMBL" id="VFK22966.1"/>
    </source>
</evidence>
<evidence type="ECO:0000256" key="2">
    <source>
        <dbReference type="ARBA" id="ARBA00022737"/>
    </source>
</evidence>
<dbReference type="Gene3D" id="2.130.10.10">
    <property type="entry name" value="YVTN repeat-like/Quinoprotein amine dehydrogenase"/>
    <property type="match status" value="2"/>
</dbReference>
<dbReference type="Pfam" id="PF00400">
    <property type="entry name" value="WD40"/>
    <property type="match status" value="6"/>
</dbReference>
<dbReference type="InterPro" id="IPR019775">
    <property type="entry name" value="WD40_repeat_CS"/>
</dbReference>
<dbReference type="PANTHER" id="PTHR19879:SF9">
    <property type="entry name" value="TRANSCRIPTION INITIATION FACTOR TFIID SUBUNIT 5"/>
    <property type="match status" value="1"/>
</dbReference>
<organism evidence="8">
    <name type="scientific">Candidatus Kentrum sp. MB</name>
    <dbReference type="NCBI Taxonomy" id="2138164"/>
    <lineage>
        <taxon>Bacteria</taxon>
        <taxon>Pseudomonadati</taxon>
        <taxon>Pseudomonadota</taxon>
        <taxon>Gammaproteobacteria</taxon>
        <taxon>Candidatus Kentrum</taxon>
    </lineage>
</organism>
<dbReference type="InterPro" id="IPR001680">
    <property type="entry name" value="WD40_rpt"/>
</dbReference>
<reference evidence="8" key="1">
    <citation type="submission" date="2019-02" db="EMBL/GenBank/DDBJ databases">
        <authorList>
            <person name="Gruber-Vodicka R. H."/>
            <person name="Seah K. B. B."/>
        </authorList>
    </citation>
    <scope>NUCLEOTIDE SEQUENCE</scope>
    <source>
        <strain evidence="6">BECK_BZ197</strain>
        <strain evidence="8">BECK_BZ198</strain>
        <strain evidence="7">BECK_BZ199</strain>
    </source>
</reference>
<dbReference type="AlphaFoldDB" id="A0A451B8E3"/>
<dbReference type="PRINTS" id="PR00320">
    <property type="entry name" value="GPROTEINBRPT"/>
</dbReference>
<dbReference type="PRINTS" id="PR00449">
    <property type="entry name" value="RASTRNSFRMNG"/>
</dbReference>
<protein>
    <submittedName>
        <fullName evidence="8">WD40 repeat</fullName>
    </submittedName>
</protein>
<name>A0A451B8E3_9GAMM</name>
<dbReference type="InterPro" id="IPR015943">
    <property type="entry name" value="WD40/YVTN_repeat-like_dom_sf"/>
</dbReference>
<dbReference type="GO" id="GO:0003924">
    <property type="term" value="F:GTPase activity"/>
    <property type="evidence" value="ECO:0007669"/>
    <property type="project" value="InterPro"/>
</dbReference>
<keyword evidence="2" id="KW-0677">Repeat</keyword>
<sequence>MNDFAYDVFLSHNAQDKPRVRRLAEKLKQAGLRVWFDEWNVQLGDDIYLSVERGLQDSRTLILCLSPRALGSDYVSLERSTVLFRDPTNTDRRFLPLLLEDCELPDTLRRYKYLDYQQEIEAAFAELLTAVRPDGLLDQGAGDKQQSGAKAREPDPDAPRAVLERQLIGHTGWVTSVAISPDGQWAASGSGDKTVRSWWLEDGACRAVLKGHTGSVMSVAITPDGRWILSGSSDGAVRVWAADTGQERVILTGHTGQVWSVTVLADGVRAISGSEDGSIRIWDLESGQSINAISCGSSVFSAAVNAQMTQVLSGHEDGRIRVWDLATSKNLADLIGHADTVRSLQITPDGRFVVSGSDDRTIKVWDLSAMCCLTTLEGHRDIVPSIALSPDSSLIASTGFGDGTVRLWDRQSGACLQVIDIKASPISVAFSPDGSQLLVGIANTPIHVYGLRLTAAAPIAVRRYLNAKVVLIGEGAVGKTSLAHRLIDDQFVLCERTHGMNVWPLTLPMETADSGFDDREALLWDLAGQEDYRLIHRLFLNETALALLLINPQKEDPFAEVGDWLRALETAQKQAGSSPAARLLVFSQVDVGGIKVSNARIERFCQEHGFQGWLATSAKSGENCSDGQSGGPSPLKRRIADSIPWVRLHGTNTPRLLRTLKNGLMAMRDQADIRLLRFAELVQRLKGLLPGVRFTEAEARTAVTLLANHGLVQPLKFGDLVLLRPELLNGYASAVIRAARAHTDEMGCVAEADIYQPMFDFTGIERLARPDEELLLRALVETFLAHSLCIAEDTGAGRQLVFPSQYRREKAIPWEPDVFVSYTFRGEWQTVWTTLVVRLCTARSSTAKSCGAMPSSSSPAVGICWGSRSITTRVRGRRPSACSSTRRRRMN</sequence>
<dbReference type="SMART" id="SM00175">
    <property type="entry name" value="RAB"/>
    <property type="match status" value="1"/>
</dbReference>
<dbReference type="Gene3D" id="3.40.50.10140">
    <property type="entry name" value="Toll/interleukin-1 receptor homology (TIR) domain"/>
    <property type="match status" value="1"/>
</dbReference>
<dbReference type="EMBL" id="CAADGH010000006">
    <property type="protein sequence ID" value="VFK74542.1"/>
    <property type="molecule type" value="Genomic_DNA"/>
</dbReference>
<accession>A0A451B8E3</accession>
<dbReference type="InterPro" id="IPR020472">
    <property type="entry name" value="WD40_PAC1"/>
</dbReference>
<dbReference type="SUPFAM" id="SSF50978">
    <property type="entry name" value="WD40 repeat-like"/>
    <property type="match status" value="1"/>
</dbReference>
<dbReference type="InterPro" id="IPR000157">
    <property type="entry name" value="TIR_dom"/>
</dbReference>
<feature type="repeat" description="WD" evidence="3">
    <location>
        <begin position="167"/>
        <end position="198"/>
    </location>
</feature>
<feature type="repeat" description="WD" evidence="3">
    <location>
        <begin position="376"/>
        <end position="418"/>
    </location>
</feature>
<dbReference type="GO" id="GO:0007165">
    <property type="term" value="P:signal transduction"/>
    <property type="evidence" value="ECO:0007669"/>
    <property type="project" value="InterPro"/>
</dbReference>
<dbReference type="PROSITE" id="PS50082">
    <property type="entry name" value="WD_REPEATS_2"/>
    <property type="match status" value="6"/>
</dbReference>
<feature type="repeat" description="WD" evidence="3">
    <location>
        <begin position="251"/>
        <end position="292"/>
    </location>
</feature>
<feature type="region of interest" description="Disordered" evidence="4">
    <location>
        <begin position="138"/>
        <end position="157"/>
    </location>
</feature>
<dbReference type="PROSITE" id="PS51419">
    <property type="entry name" value="RAB"/>
    <property type="match status" value="1"/>
</dbReference>
<keyword evidence="1 3" id="KW-0853">WD repeat</keyword>
<dbReference type="EMBL" id="CAADFO010000003">
    <property type="protein sequence ID" value="VFK22966.1"/>
    <property type="molecule type" value="Genomic_DNA"/>
</dbReference>
<dbReference type="CDD" id="cd00200">
    <property type="entry name" value="WD40"/>
    <property type="match status" value="1"/>
</dbReference>
<evidence type="ECO:0000259" key="5">
    <source>
        <dbReference type="PROSITE" id="PS50104"/>
    </source>
</evidence>
<dbReference type="PANTHER" id="PTHR19879">
    <property type="entry name" value="TRANSCRIPTION INITIATION FACTOR TFIID"/>
    <property type="match status" value="1"/>
</dbReference>
<feature type="repeat" description="WD" evidence="3">
    <location>
        <begin position="209"/>
        <end position="250"/>
    </location>
</feature>
<evidence type="ECO:0000313" key="7">
    <source>
        <dbReference type="EMBL" id="VFK26571.1"/>
    </source>
</evidence>
<evidence type="ECO:0000256" key="3">
    <source>
        <dbReference type="PROSITE-ProRule" id="PRU00221"/>
    </source>
</evidence>
<dbReference type="InterPro" id="IPR036322">
    <property type="entry name" value="WD40_repeat_dom_sf"/>
</dbReference>
<dbReference type="GO" id="GO:0005525">
    <property type="term" value="F:GTP binding"/>
    <property type="evidence" value="ECO:0007669"/>
    <property type="project" value="InterPro"/>
</dbReference>
<dbReference type="PROSITE" id="PS50104">
    <property type="entry name" value="TIR"/>
    <property type="match status" value="1"/>
</dbReference>
<evidence type="ECO:0000313" key="8">
    <source>
        <dbReference type="EMBL" id="VFK74542.1"/>
    </source>
</evidence>
<dbReference type="PROSITE" id="PS50294">
    <property type="entry name" value="WD_REPEATS_REGION"/>
    <property type="match status" value="5"/>
</dbReference>
<dbReference type="InterPro" id="IPR035897">
    <property type="entry name" value="Toll_tir_struct_dom_sf"/>
</dbReference>
<feature type="domain" description="TIR" evidence="5">
    <location>
        <begin position="4"/>
        <end position="128"/>
    </location>
</feature>
<dbReference type="InterPro" id="IPR027417">
    <property type="entry name" value="P-loop_NTPase"/>
</dbReference>
<feature type="repeat" description="WD" evidence="3">
    <location>
        <begin position="297"/>
        <end position="333"/>
    </location>
</feature>
<dbReference type="Gene3D" id="3.40.50.300">
    <property type="entry name" value="P-loop containing nucleotide triphosphate hydrolases"/>
    <property type="match status" value="1"/>
</dbReference>